<feature type="transmembrane region" description="Helical" evidence="7">
    <location>
        <begin position="76"/>
        <end position="102"/>
    </location>
</feature>
<dbReference type="EMBL" id="QDKM01000002">
    <property type="protein sequence ID" value="PVH29851.1"/>
    <property type="molecule type" value="Genomic_DNA"/>
</dbReference>
<keyword evidence="10" id="KW-1185">Reference proteome</keyword>
<feature type="transmembrane region" description="Helical" evidence="7">
    <location>
        <begin position="140"/>
        <end position="157"/>
    </location>
</feature>
<dbReference type="Pfam" id="PF00528">
    <property type="entry name" value="BPD_transp_1"/>
    <property type="match status" value="1"/>
</dbReference>
<dbReference type="Pfam" id="PF12911">
    <property type="entry name" value="OppC_N"/>
    <property type="match status" value="1"/>
</dbReference>
<evidence type="ECO:0000256" key="7">
    <source>
        <dbReference type="RuleBase" id="RU363032"/>
    </source>
</evidence>
<dbReference type="PANTHER" id="PTHR43386:SF25">
    <property type="entry name" value="PEPTIDE ABC TRANSPORTER PERMEASE PROTEIN"/>
    <property type="match status" value="1"/>
</dbReference>
<dbReference type="RefSeq" id="WP_116557742.1">
    <property type="nucleotide sequence ID" value="NZ_QDKM01000002.1"/>
</dbReference>
<dbReference type="AlphaFoldDB" id="A0A2T8HWP2"/>
<feature type="transmembrane region" description="Helical" evidence="7">
    <location>
        <begin position="12"/>
        <end position="35"/>
    </location>
</feature>
<dbReference type="GO" id="GO:0005886">
    <property type="term" value="C:plasma membrane"/>
    <property type="evidence" value="ECO:0007669"/>
    <property type="project" value="UniProtKB-SubCell"/>
</dbReference>
<dbReference type="InterPro" id="IPR025966">
    <property type="entry name" value="OppC_N"/>
</dbReference>
<sequence length="276" mass="29675">MDRLLVKMRGKPLGALGLLIVILLVLVAIFAPLLAPYNPTDPDFMAMLQGPSDQYILGTDELGRDMLSRLIWGARASLQAGLIAVILAAGIGVPIGLISGYFRGPLDEYVVMRLTDAMMAFPVIVLALALTAIMGPSLSTAMVAIGIVYAPIFIRLARAQTLSVRETEYVEAARALGNRHIGIMIKHVLPNIASPLIIQMSVSMATAILVESALSFLGLGVQPPTPSWGSMLRIGTNYMQEAPWIAFWPGLAIFVAVLGINLFGDALRDVLDPRDR</sequence>
<protein>
    <submittedName>
        <fullName evidence="9">Peptide ABC transporter permease</fullName>
    </submittedName>
</protein>
<comment type="subcellular location">
    <subcellularLocation>
        <location evidence="1 7">Cell membrane</location>
        <topology evidence="1 7">Multi-pass membrane protein</topology>
    </subcellularLocation>
</comment>
<evidence type="ECO:0000259" key="8">
    <source>
        <dbReference type="PROSITE" id="PS50928"/>
    </source>
</evidence>
<dbReference type="SUPFAM" id="SSF161098">
    <property type="entry name" value="MetI-like"/>
    <property type="match status" value="1"/>
</dbReference>
<dbReference type="GO" id="GO:0055085">
    <property type="term" value="P:transmembrane transport"/>
    <property type="evidence" value="ECO:0007669"/>
    <property type="project" value="InterPro"/>
</dbReference>
<gene>
    <name evidence="9" type="ORF">DDE20_07060</name>
</gene>
<dbReference type="CDD" id="cd06261">
    <property type="entry name" value="TM_PBP2"/>
    <property type="match status" value="1"/>
</dbReference>
<dbReference type="InterPro" id="IPR000515">
    <property type="entry name" value="MetI-like"/>
</dbReference>
<keyword evidence="2 7" id="KW-0813">Transport</keyword>
<proteinExistence type="inferred from homology"/>
<evidence type="ECO:0000256" key="2">
    <source>
        <dbReference type="ARBA" id="ARBA00022448"/>
    </source>
</evidence>
<evidence type="ECO:0000256" key="3">
    <source>
        <dbReference type="ARBA" id="ARBA00022475"/>
    </source>
</evidence>
<keyword evidence="3" id="KW-1003">Cell membrane</keyword>
<organism evidence="9 10">
    <name type="scientific">Pararhodobacter oceanensis</name>
    <dbReference type="NCBI Taxonomy" id="2172121"/>
    <lineage>
        <taxon>Bacteria</taxon>
        <taxon>Pseudomonadati</taxon>
        <taxon>Pseudomonadota</taxon>
        <taxon>Alphaproteobacteria</taxon>
        <taxon>Rhodobacterales</taxon>
        <taxon>Paracoccaceae</taxon>
        <taxon>Pararhodobacter</taxon>
    </lineage>
</organism>
<evidence type="ECO:0000256" key="5">
    <source>
        <dbReference type="ARBA" id="ARBA00022989"/>
    </source>
</evidence>
<dbReference type="OrthoDB" id="9766870at2"/>
<dbReference type="PANTHER" id="PTHR43386">
    <property type="entry name" value="OLIGOPEPTIDE TRANSPORT SYSTEM PERMEASE PROTEIN APPC"/>
    <property type="match status" value="1"/>
</dbReference>
<evidence type="ECO:0000256" key="4">
    <source>
        <dbReference type="ARBA" id="ARBA00022692"/>
    </source>
</evidence>
<feature type="transmembrane region" description="Helical" evidence="7">
    <location>
        <begin position="196"/>
        <end position="222"/>
    </location>
</feature>
<evidence type="ECO:0000313" key="9">
    <source>
        <dbReference type="EMBL" id="PVH29851.1"/>
    </source>
</evidence>
<keyword evidence="4 7" id="KW-0812">Transmembrane</keyword>
<keyword evidence="5 7" id="KW-1133">Transmembrane helix</keyword>
<comment type="caution">
    <text evidence="9">The sequence shown here is derived from an EMBL/GenBank/DDBJ whole genome shotgun (WGS) entry which is preliminary data.</text>
</comment>
<accession>A0A2T8HWP2</accession>
<comment type="similarity">
    <text evidence="7">Belongs to the binding-protein-dependent transport system permease family.</text>
</comment>
<evidence type="ECO:0000313" key="10">
    <source>
        <dbReference type="Proteomes" id="UP000245911"/>
    </source>
</evidence>
<dbReference type="InterPro" id="IPR050366">
    <property type="entry name" value="BP-dependent_transpt_permease"/>
</dbReference>
<dbReference type="InterPro" id="IPR035906">
    <property type="entry name" value="MetI-like_sf"/>
</dbReference>
<keyword evidence="6 7" id="KW-0472">Membrane</keyword>
<dbReference type="PROSITE" id="PS50928">
    <property type="entry name" value="ABC_TM1"/>
    <property type="match status" value="1"/>
</dbReference>
<feature type="transmembrane region" description="Helical" evidence="7">
    <location>
        <begin position="242"/>
        <end position="264"/>
    </location>
</feature>
<dbReference type="Proteomes" id="UP000245911">
    <property type="component" value="Unassembled WGS sequence"/>
</dbReference>
<reference evidence="9 10" key="1">
    <citation type="submission" date="2018-04" db="EMBL/GenBank/DDBJ databases">
        <title>Pararhodobacter oceanense sp. nov., isolated from marine intertidal sediment.</title>
        <authorList>
            <person name="Wang X.-L."/>
            <person name="Du Z.-J."/>
        </authorList>
    </citation>
    <scope>NUCLEOTIDE SEQUENCE [LARGE SCALE GENOMIC DNA]</scope>
    <source>
        <strain evidence="9 10">AM505</strain>
    </source>
</reference>
<name>A0A2T8HWP2_9RHOB</name>
<evidence type="ECO:0000256" key="6">
    <source>
        <dbReference type="ARBA" id="ARBA00023136"/>
    </source>
</evidence>
<feature type="domain" description="ABC transmembrane type-1" evidence="8">
    <location>
        <begin position="74"/>
        <end position="264"/>
    </location>
</feature>
<evidence type="ECO:0000256" key="1">
    <source>
        <dbReference type="ARBA" id="ARBA00004651"/>
    </source>
</evidence>
<feature type="transmembrane region" description="Helical" evidence="7">
    <location>
        <begin position="114"/>
        <end position="134"/>
    </location>
</feature>
<dbReference type="Gene3D" id="1.10.3720.10">
    <property type="entry name" value="MetI-like"/>
    <property type="match status" value="1"/>
</dbReference>